<proteinExistence type="predicted"/>
<name>A0A841KEU5_9GAMM</name>
<protein>
    <submittedName>
        <fullName evidence="1">Uncharacterized protein</fullName>
    </submittedName>
</protein>
<accession>A0A841KEU5</accession>
<dbReference type="EMBL" id="JACHET010000001">
    <property type="protein sequence ID" value="MBB6183500.1"/>
    <property type="molecule type" value="Genomic_DNA"/>
</dbReference>
<dbReference type="AlphaFoldDB" id="A0A841KEU5"/>
<sequence length="48" mass="5378">MGVRRRTGRGRIAIQQIDLPKNSGFTNIGDVKQRNTDILKTLGKLNVK</sequence>
<evidence type="ECO:0000313" key="1">
    <source>
        <dbReference type="EMBL" id="MBB6183500.1"/>
    </source>
</evidence>
<evidence type="ECO:0000313" key="2">
    <source>
        <dbReference type="Proteomes" id="UP000560000"/>
    </source>
</evidence>
<reference evidence="1 2" key="1">
    <citation type="submission" date="2020-08" db="EMBL/GenBank/DDBJ databases">
        <title>Genomic Encyclopedia of Type Strains, Phase IV (KMG-IV): sequencing the most valuable type-strain genomes for metagenomic binning, comparative biology and taxonomic classification.</title>
        <authorList>
            <person name="Goeker M."/>
        </authorList>
    </citation>
    <scope>NUCLEOTIDE SEQUENCE [LARGE SCALE GENOMIC DNA]</scope>
    <source>
        <strain evidence="1 2">DSM 107085</strain>
    </source>
</reference>
<dbReference type="RefSeq" id="WP_154662672.1">
    <property type="nucleotide sequence ID" value="NZ_JACHET010000001.1"/>
</dbReference>
<organism evidence="1 2">
    <name type="scientific">Oleiagrimonas soli</name>
    <dbReference type="NCBI Taxonomy" id="1543381"/>
    <lineage>
        <taxon>Bacteria</taxon>
        <taxon>Pseudomonadati</taxon>
        <taxon>Pseudomonadota</taxon>
        <taxon>Gammaproteobacteria</taxon>
        <taxon>Lysobacterales</taxon>
        <taxon>Rhodanobacteraceae</taxon>
        <taxon>Oleiagrimonas</taxon>
    </lineage>
</organism>
<comment type="caution">
    <text evidence="1">The sequence shown here is derived from an EMBL/GenBank/DDBJ whole genome shotgun (WGS) entry which is preliminary data.</text>
</comment>
<dbReference type="Proteomes" id="UP000560000">
    <property type="component" value="Unassembled WGS sequence"/>
</dbReference>
<gene>
    <name evidence="1" type="ORF">HNQ86_000845</name>
</gene>